<feature type="domain" description="Transcription regulator TrmB N-terminal" evidence="1">
    <location>
        <begin position="7"/>
        <end position="74"/>
    </location>
</feature>
<dbReference type="Proteomes" id="UP001172911">
    <property type="component" value="Unassembled WGS sequence"/>
</dbReference>
<dbReference type="InterPro" id="IPR002831">
    <property type="entry name" value="Tscrpt_reg_TrmB_N"/>
</dbReference>
<dbReference type="InterPro" id="IPR036388">
    <property type="entry name" value="WH-like_DNA-bd_sf"/>
</dbReference>
<name>A0AAW7ZDF7_9FIRM</name>
<dbReference type="Pfam" id="PF01978">
    <property type="entry name" value="TrmB"/>
    <property type="match status" value="1"/>
</dbReference>
<gene>
    <name evidence="3" type="ORF">P6N53_08745</name>
</gene>
<dbReference type="InterPro" id="IPR051797">
    <property type="entry name" value="TrmB-like"/>
</dbReference>
<comment type="caution">
    <text evidence="3">The sequence shown here is derived from an EMBL/GenBank/DDBJ whole genome shotgun (WGS) entry which is preliminary data.</text>
</comment>
<dbReference type="PANTHER" id="PTHR34293">
    <property type="entry name" value="HTH-TYPE TRANSCRIPTIONAL REGULATOR TRMBL2"/>
    <property type="match status" value="1"/>
</dbReference>
<evidence type="ECO:0000259" key="2">
    <source>
        <dbReference type="Pfam" id="PF11495"/>
    </source>
</evidence>
<dbReference type="Pfam" id="PF11495">
    <property type="entry name" value="Regulator_TrmB"/>
    <property type="match status" value="1"/>
</dbReference>
<keyword evidence="4" id="KW-1185">Reference proteome</keyword>
<dbReference type="PANTHER" id="PTHR34293:SF1">
    <property type="entry name" value="HTH-TYPE TRANSCRIPTIONAL REGULATOR TRMBL2"/>
    <property type="match status" value="1"/>
</dbReference>
<sequence length="231" mass="25811">MGLTELLMHFNLTRQEATIYKTLFAEGELTGYEVAKLTGISRSNTYTSLAGLVAKGAAYVIEGAATRYTPVPIEEFCENKIRQLHQIKQDLVKNMPVKKEDTEGYITITGEKNILDKIKNMLLEAKERVYLSVAQNTLTLILPELKDGLSRGLKLVIITNHSFELMDATVFQAEKPPHQIRLIVDSTKALTGDIPEGENASCLFSKNKNLVELLKESLKNEITLIDIMKGK</sequence>
<feature type="domain" description="Transcription regulator TrmB C-terminal" evidence="2">
    <location>
        <begin position="107"/>
        <end position="191"/>
    </location>
</feature>
<dbReference type="EMBL" id="JARPTC010000012">
    <property type="protein sequence ID" value="MDO7787303.1"/>
    <property type="molecule type" value="Genomic_DNA"/>
</dbReference>
<protein>
    <submittedName>
        <fullName evidence="3">Helix-turn-helix domain-containing protein</fullName>
    </submittedName>
</protein>
<reference evidence="3" key="1">
    <citation type="journal article" date="2023" name="J. Hazard. Mater.">
        <title>Anaerobic biodegradation of pyrene and benzo[a]pyrene by a new sulfate-reducing Desulforamulus aquiferis strain DSA.</title>
        <authorList>
            <person name="Zhang Z."/>
            <person name="Sun J."/>
            <person name="Gong X."/>
            <person name="Wang C."/>
            <person name="Wang H."/>
        </authorList>
    </citation>
    <scope>NUCLEOTIDE SEQUENCE</scope>
    <source>
        <strain evidence="3">DSA</strain>
    </source>
</reference>
<dbReference type="SUPFAM" id="SSF46785">
    <property type="entry name" value="Winged helix' DNA-binding domain"/>
    <property type="match status" value="1"/>
</dbReference>
<dbReference type="CDD" id="cd09124">
    <property type="entry name" value="PLDc_like_TrmB_middle"/>
    <property type="match status" value="1"/>
</dbReference>
<accession>A0AAW7ZDF7</accession>
<evidence type="ECO:0000313" key="4">
    <source>
        <dbReference type="Proteomes" id="UP001172911"/>
    </source>
</evidence>
<dbReference type="AlphaFoldDB" id="A0AAW7ZDF7"/>
<evidence type="ECO:0000313" key="3">
    <source>
        <dbReference type="EMBL" id="MDO7787303.1"/>
    </source>
</evidence>
<dbReference type="InterPro" id="IPR036390">
    <property type="entry name" value="WH_DNA-bd_sf"/>
</dbReference>
<evidence type="ECO:0000259" key="1">
    <source>
        <dbReference type="Pfam" id="PF01978"/>
    </source>
</evidence>
<reference evidence="3" key="2">
    <citation type="submission" date="2023-03" db="EMBL/GenBank/DDBJ databases">
        <authorList>
            <person name="Zhang Z."/>
        </authorList>
    </citation>
    <scope>NUCLEOTIDE SEQUENCE</scope>
    <source>
        <strain evidence="3">DSA</strain>
    </source>
</reference>
<organism evidence="3 4">
    <name type="scientific">Desulforamulus aquiferis</name>
    <dbReference type="NCBI Taxonomy" id="1397668"/>
    <lineage>
        <taxon>Bacteria</taxon>
        <taxon>Bacillati</taxon>
        <taxon>Bacillota</taxon>
        <taxon>Clostridia</taxon>
        <taxon>Eubacteriales</taxon>
        <taxon>Peptococcaceae</taxon>
        <taxon>Desulforamulus</taxon>
    </lineage>
</organism>
<proteinExistence type="predicted"/>
<dbReference type="Gene3D" id="1.10.10.10">
    <property type="entry name" value="Winged helix-like DNA-binding domain superfamily/Winged helix DNA-binding domain"/>
    <property type="match status" value="1"/>
</dbReference>
<dbReference type="RefSeq" id="WP_304542445.1">
    <property type="nucleotide sequence ID" value="NZ_JARPTC010000012.1"/>
</dbReference>
<dbReference type="InterPro" id="IPR021586">
    <property type="entry name" value="Tscrpt_reg_TrmB_C"/>
</dbReference>